<feature type="binding site" evidence="3">
    <location>
        <position position="58"/>
    </location>
    <ligand>
        <name>substrate</name>
    </ligand>
</feature>
<dbReference type="Proteomes" id="UP000484164">
    <property type="component" value="Unassembled WGS sequence"/>
</dbReference>
<dbReference type="CDD" id="cd01412">
    <property type="entry name" value="SIRT5_Af1_CobB"/>
    <property type="match status" value="1"/>
</dbReference>
<dbReference type="InterPro" id="IPR003000">
    <property type="entry name" value="Sirtuin"/>
</dbReference>
<feature type="active site" description="Proton acceptor" evidence="3">
    <location>
        <position position="106"/>
    </location>
</feature>
<keyword evidence="2 3" id="KW-0520">NAD</keyword>
<organism evidence="6 7">
    <name type="scientific">Phaeocystidibacter marisrubri</name>
    <dbReference type="NCBI Taxonomy" id="1577780"/>
    <lineage>
        <taxon>Bacteria</taxon>
        <taxon>Pseudomonadati</taxon>
        <taxon>Bacteroidota</taxon>
        <taxon>Flavobacteriia</taxon>
        <taxon>Flavobacteriales</taxon>
        <taxon>Phaeocystidibacteraceae</taxon>
        <taxon>Phaeocystidibacter</taxon>
    </lineage>
</organism>
<gene>
    <name evidence="3" type="primary">cobB</name>
    <name evidence="6" type="ORF">F8C82_13820</name>
</gene>
<evidence type="ECO:0000259" key="5">
    <source>
        <dbReference type="PROSITE" id="PS50305"/>
    </source>
</evidence>
<evidence type="ECO:0000256" key="1">
    <source>
        <dbReference type="ARBA" id="ARBA00022679"/>
    </source>
</evidence>
<dbReference type="PROSITE" id="PS50305">
    <property type="entry name" value="SIRTUIN"/>
    <property type="match status" value="1"/>
</dbReference>
<feature type="domain" description="Deacetylase sirtuin-type" evidence="5">
    <location>
        <begin position="1"/>
        <end position="233"/>
    </location>
</feature>
<dbReference type="GO" id="GO:0036054">
    <property type="term" value="F:protein-malonyllysine demalonylase activity"/>
    <property type="evidence" value="ECO:0007669"/>
    <property type="project" value="InterPro"/>
</dbReference>
<dbReference type="GO" id="GO:0005737">
    <property type="term" value="C:cytoplasm"/>
    <property type="evidence" value="ECO:0007669"/>
    <property type="project" value="UniProtKB-SubCell"/>
</dbReference>
<comment type="caution">
    <text evidence="6">The sequence shown here is derived from an EMBL/GenBank/DDBJ whole genome shotgun (WGS) entry which is preliminary data.</text>
</comment>
<dbReference type="GO" id="GO:0036055">
    <property type="term" value="F:protein-succinyllysine desuccinylase activity"/>
    <property type="evidence" value="ECO:0007669"/>
    <property type="project" value="UniProtKB-UniRule"/>
</dbReference>
<evidence type="ECO:0000256" key="3">
    <source>
        <dbReference type="HAMAP-Rule" id="MF_01121"/>
    </source>
</evidence>
<sequence>MKKDHIVVLTGAGMSAESGLKTFRDHDGLWENHSVYDVATPEAFQRDPDMVQRFYNMRRAQLETVQPNAGHFALVKAERHFDVTIITQNIDDLHERAGSSNVLHLHGELTKARSSIQPDLIVNWGYGPIENGDKAEDGSPLRPHVVWFGEPVPAIEQAVEICRTATHLLVVGTSLVVYPAAGLVHETPQNCRVTLVDPGDMSESPIAHARHVQKPAGQALPSLIDEWILNGVV</sequence>
<dbReference type="Gene3D" id="3.40.50.1220">
    <property type="entry name" value="TPP-binding domain"/>
    <property type="match status" value="1"/>
</dbReference>
<name>A0A6L3ZES2_9FLAO</name>
<protein>
    <recommendedName>
        <fullName evidence="3">NAD-dependent protein deacylase</fullName>
        <ecNumber evidence="3">2.3.1.286</ecNumber>
    </recommendedName>
    <alternativeName>
        <fullName evidence="3">Regulatory protein SIR2 homolog</fullName>
    </alternativeName>
</protein>
<feature type="binding site" evidence="3">
    <location>
        <begin position="172"/>
        <end position="174"/>
    </location>
    <ligand>
        <name>NAD(+)</name>
        <dbReference type="ChEBI" id="CHEBI:57540"/>
    </ligand>
</feature>
<reference evidence="6 7" key="1">
    <citation type="submission" date="2019-10" db="EMBL/GenBank/DDBJ databases">
        <title>Genome sequence of Phaeocystidibacter marisrubri JCM30614 (type strain).</title>
        <authorList>
            <person name="Bowman J.P."/>
        </authorList>
    </citation>
    <scope>NUCLEOTIDE SEQUENCE [LARGE SCALE GENOMIC DNA]</scope>
    <source>
        <strain evidence="6 7">JCM 30614</strain>
    </source>
</reference>
<comment type="caution">
    <text evidence="3 4">Lacks conserved residue(s) required for the propagation of feature annotation.</text>
</comment>
<comment type="similarity">
    <text evidence="3">Belongs to the sirtuin family. Class III subfamily.</text>
</comment>
<feature type="binding site" evidence="3">
    <location>
        <begin position="11"/>
        <end position="30"/>
    </location>
    <ligand>
        <name>NAD(+)</name>
        <dbReference type="ChEBI" id="CHEBI:57540"/>
    </ligand>
</feature>
<comment type="domain">
    <text evidence="3">2 residues (Tyr-55 and Arg-58) present in a large hydrophobic pocket are probably involved in substrate specificity. They are important for desuccinylation activity, but dispensable for deacetylation activity.</text>
</comment>
<dbReference type="EMBL" id="WBVQ01000003">
    <property type="protein sequence ID" value="KAB2815170.1"/>
    <property type="molecule type" value="Genomic_DNA"/>
</dbReference>
<evidence type="ECO:0000256" key="4">
    <source>
        <dbReference type="PROSITE-ProRule" id="PRU00236"/>
    </source>
</evidence>
<dbReference type="RefSeq" id="WP_151694206.1">
    <property type="nucleotide sequence ID" value="NZ_BMGX01000001.1"/>
</dbReference>
<feature type="binding site" evidence="3">
    <location>
        <begin position="88"/>
        <end position="91"/>
    </location>
    <ligand>
        <name>NAD(+)</name>
        <dbReference type="ChEBI" id="CHEBI:57540"/>
    </ligand>
</feature>
<dbReference type="InterPro" id="IPR026591">
    <property type="entry name" value="Sirtuin_cat_small_dom_sf"/>
</dbReference>
<dbReference type="PANTHER" id="PTHR11085">
    <property type="entry name" value="NAD-DEPENDENT PROTEIN DEACYLASE SIRTUIN-5, MITOCHONDRIAL-RELATED"/>
    <property type="match status" value="1"/>
</dbReference>
<dbReference type="OrthoDB" id="9800582at2"/>
<dbReference type="EC" id="2.3.1.286" evidence="3"/>
<dbReference type="InterPro" id="IPR029035">
    <property type="entry name" value="DHS-like_NAD/FAD-binding_dom"/>
</dbReference>
<feature type="binding site" evidence="3">
    <location>
        <position position="55"/>
    </location>
    <ligand>
        <name>substrate</name>
    </ligand>
</feature>
<comment type="function">
    <text evidence="3">NAD-dependent lysine deacetylase and desuccinylase that specifically removes acetyl and succinyl groups on target proteins. Modulates the activities of several proteins which are inactive in their acylated form.</text>
</comment>
<proteinExistence type="inferred from homology"/>
<accession>A0A6L3ZES2</accession>
<dbReference type="InterPro" id="IPR027546">
    <property type="entry name" value="Sirtuin_class_III"/>
</dbReference>
<dbReference type="GO" id="GO:0017136">
    <property type="term" value="F:histone deacetylase activity, NAD-dependent"/>
    <property type="evidence" value="ECO:0007669"/>
    <property type="project" value="TreeGrafter"/>
</dbReference>
<evidence type="ECO:0000256" key="2">
    <source>
        <dbReference type="ARBA" id="ARBA00023027"/>
    </source>
</evidence>
<dbReference type="InterPro" id="IPR026590">
    <property type="entry name" value="Ssirtuin_cat_dom"/>
</dbReference>
<dbReference type="Gene3D" id="3.30.1600.10">
    <property type="entry name" value="SIR2/SIRT2 'Small Domain"/>
    <property type="match status" value="1"/>
</dbReference>
<keyword evidence="1" id="KW-0808">Transferase</keyword>
<feature type="binding site" evidence="3">
    <location>
        <position position="216"/>
    </location>
    <ligand>
        <name>NAD(+)</name>
        <dbReference type="ChEBI" id="CHEBI:57540"/>
    </ligand>
</feature>
<dbReference type="SUPFAM" id="SSF52467">
    <property type="entry name" value="DHS-like NAD/FAD-binding domain"/>
    <property type="match status" value="1"/>
</dbReference>
<dbReference type="GO" id="GO:0070403">
    <property type="term" value="F:NAD+ binding"/>
    <property type="evidence" value="ECO:0007669"/>
    <property type="project" value="UniProtKB-UniRule"/>
</dbReference>
<keyword evidence="7" id="KW-1185">Reference proteome</keyword>
<dbReference type="InterPro" id="IPR050134">
    <property type="entry name" value="NAD-dep_sirtuin_deacylases"/>
</dbReference>
<dbReference type="AlphaFoldDB" id="A0A6L3ZES2"/>
<evidence type="ECO:0000313" key="6">
    <source>
        <dbReference type="EMBL" id="KAB2815170.1"/>
    </source>
</evidence>
<keyword evidence="3" id="KW-0963">Cytoplasm</keyword>
<comment type="subcellular location">
    <subcellularLocation>
        <location evidence="3">Cytoplasm</location>
    </subcellularLocation>
</comment>
<comment type="catalytic activity">
    <reaction evidence="3">
        <text>N(6)-succinyl-L-lysyl-[protein] + NAD(+) + H2O = 2''-O-succinyl-ADP-D-ribose + nicotinamide + L-lysyl-[protein]</text>
        <dbReference type="Rhea" id="RHEA:47668"/>
        <dbReference type="Rhea" id="RHEA-COMP:9752"/>
        <dbReference type="Rhea" id="RHEA-COMP:11877"/>
        <dbReference type="ChEBI" id="CHEBI:15377"/>
        <dbReference type="ChEBI" id="CHEBI:17154"/>
        <dbReference type="ChEBI" id="CHEBI:29969"/>
        <dbReference type="ChEBI" id="CHEBI:57540"/>
        <dbReference type="ChEBI" id="CHEBI:87830"/>
        <dbReference type="ChEBI" id="CHEBI:87832"/>
    </reaction>
</comment>
<dbReference type="HAMAP" id="MF_01121">
    <property type="entry name" value="Sirtuin_ClassIII"/>
    <property type="match status" value="1"/>
</dbReference>
<comment type="catalytic activity">
    <reaction evidence="3">
        <text>N(6)-acetyl-L-lysyl-[protein] + NAD(+) + H2O = 2''-O-acetyl-ADP-D-ribose + nicotinamide + L-lysyl-[protein]</text>
        <dbReference type="Rhea" id="RHEA:43636"/>
        <dbReference type="Rhea" id="RHEA-COMP:9752"/>
        <dbReference type="Rhea" id="RHEA-COMP:10731"/>
        <dbReference type="ChEBI" id="CHEBI:15377"/>
        <dbReference type="ChEBI" id="CHEBI:17154"/>
        <dbReference type="ChEBI" id="CHEBI:29969"/>
        <dbReference type="ChEBI" id="CHEBI:57540"/>
        <dbReference type="ChEBI" id="CHEBI:61930"/>
        <dbReference type="ChEBI" id="CHEBI:83767"/>
        <dbReference type="EC" id="2.3.1.286"/>
    </reaction>
</comment>
<dbReference type="PANTHER" id="PTHR11085:SF4">
    <property type="entry name" value="NAD-DEPENDENT PROTEIN DEACYLASE"/>
    <property type="match status" value="1"/>
</dbReference>
<evidence type="ECO:0000313" key="7">
    <source>
        <dbReference type="Proteomes" id="UP000484164"/>
    </source>
</evidence>
<dbReference type="Pfam" id="PF02146">
    <property type="entry name" value="SIR2"/>
    <property type="match status" value="1"/>
</dbReference>